<dbReference type="Pfam" id="PF00296">
    <property type="entry name" value="Bac_luciferase"/>
    <property type="match status" value="1"/>
</dbReference>
<dbReference type="OrthoDB" id="9135350at2"/>
<feature type="binding site" evidence="6">
    <location>
        <position position="105"/>
    </location>
    <ligand>
        <name>FMN</name>
        <dbReference type="ChEBI" id="CHEBI:58210"/>
    </ligand>
</feature>
<organism evidence="8 9">
    <name type="scientific">Streptomyces gardneri</name>
    <dbReference type="NCBI Taxonomy" id="66892"/>
    <lineage>
        <taxon>Bacteria</taxon>
        <taxon>Bacillati</taxon>
        <taxon>Actinomycetota</taxon>
        <taxon>Actinomycetes</taxon>
        <taxon>Kitasatosporales</taxon>
        <taxon>Streptomycetaceae</taxon>
        <taxon>Streptomyces</taxon>
    </lineage>
</organism>
<evidence type="ECO:0000256" key="4">
    <source>
        <dbReference type="ARBA" id="ARBA00023033"/>
    </source>
</evidence>
<feature type="binding site" evidence="6">
    <location>
        <position position="64"/>
    </location>
    <ligand>
        <name>FMN</name>
        <dbReference type="ChEBI" id="CHEBI:58210"/>
    </ligand>
</feature>
<dbReference type="PANTHER" id="PTHR30011">
    <property type="entry name" value="ALKANESULFONATE MONOOXYGENASE-RELATED"/>
    <property type="match status" value="1"/>
</dbReference>
<dbReference type="PANTHER" id="PTHR30011:SF16">
    <property type="entry name" value="C2H2 FINGER DOMAIN TRANSCRIPTION FACTOR (EUROFUNG)-RELATED"/>
    <property type="match status" value="1"/>
</dbReference>
<feature type="domain" description="Luciferase-like" evidence="7">
    <location>
        <begin position="34"/>
        <end position="403"/>
    </location>
</feature>
<evidence type="ECO:0000256" key="5">
    <source>
        <dbReference type="ARBA" id="ARBA00033748"/>
    </source>
</evidence>
<feature type="binding site" evidence="6">
    <location>
        <position position="159"/>
    </location>
    <ligand>
        <name>FMN</name>
        <dbReference type="ChEBI" id="CHEBI:58210"/>
    </ligand>
</feature>
<keyword evidence="3" id="KW-0560">Oxidoreductase</keyword>
<evidence type="ECO:0000313" key="8">
    <source>
        <dbReference type="EMBL" id="GEB55940.1"/>
    </source>
</evidence>
<dbReference type="InterPro" id="IPR011251">
    <property type="entry name" value="Luciferase-like_dom"/>
</dbReference>
<evidence type="ECO:0000256" key="1">
    <source>
        <dbReference type="ARBA" id="ARBA00022630"/>
    </source>
</evidence>
<dbReference type="NCBIfam" id="TIGR03860">
    <property type="entry name" value="FMN_nitrolo"/>
    <property type="match status" value="1"/>
</dbReference>
<keyword evidence="9" id="KW-1185">Reference proteome</keyword>
<dbReference type="RefSeq" id="WP_141294577.1">
    <property type="nucleotide sequence ID" value="NZ_BJMN01000010.1"/>
</dbReference>
<evidence type="ECO:0000256" key="2">
    <source>
        <dbReference type="ARBA" id="ARBA00022643"/>
    </source>
</evidence>
<name>A0A4Y3RJC0_9ACTN</name>
<evidence type="ECO:0000259" key="7">
    <source>
        <dbReference type="Pfam" id="PF00296"/>
    </source>
</evidence>
<feature type="binding site" evidence="6">
    <location>
        <position position="230"/>
    </location>
    <ligand>
        <name>FMN</name>
        <dbReference type="ChEBI" id="CHEBI:58210"/>
    </ligand>
</feature>
<feature type="binding site" evidence="6">
    <location>
        <position position="155"/>
    </location>
    <ligand>
        <name>FMN</name>
        <dbReference type="ChEBI" id="CHEBI:58210"/>
    </ligand>
</feature>
<sequence length="454" mass="49350">MTRTDPTDVPRPDAQLHFGVFFQGVNHWTIWSDPASGSQIDPASFLRVARTAERGLFDAFFLGDGQRLRESEGGIHELDVAGRPDSITQLSALAAATDRIGLVSTSNTTYNEPADLARRLAGLDLLSGGRAGWNMVTTHNAWTGENFRRGGFLDHADRYTRAEEFLTVARSVWNGWSEEAVAASADARSWSVPGAVGRVRSRGAHFDVDLAPTLPRSTQGHPVIFQAGDSGEGRDFGARNADVIFSAHGLDFDDALGFAEDVRRRLRAVGRPEDALRILPGTEIIIGATEKEAEEKARWVRLEQVTPAVALGIAGRLWNIDLSGRDADGPLPAEDPVIVEYTGKFGSSRFRDTLATVAEWRAKAEANGWSLREAVIELGPQRGHVGTPAGLAEKFARFVRYGAVDGFNVSPYLVPEGLDDIVDLLVPALQERGVYRTAYTGTTLREHLGLAPVE</sequence>
<dbReference type="Gene3D" id="3.20.20.30">
    <property type="entry name" value="Luciferase-like domain"/>
    <property type="match status" value="1"/>
</dbReference>
<dbReference type="GO" id="GO:0016705">
    <property type="term" value="F:oxidoreductase activity, acting on paired donors, with incorporation or reduction of molecular oxygen"/>
    <property type="evidence" value="ECO:0007669"/>
    <property type="project" value="InterPro"/>
</dbReference>
<dbReference type="InterPro" id="IPR051260">
    <property type="entry name" value="Diverse_substr_monoxygenases"/>
</dbReference>
<dbReference type="GO" id="GO:0004497">
    <property type="term" value="F:monooxygenase activity"/>
    <property type="evidence" value="ECO:0007669"/>
    <property type="project" value="UniProtKB-KW"/>
</dbReference>
<dbReference type="EMBL" id="BJMN01000010">
    <property type="protein sequence ID" value="GEB55940.1"/>
    <property type="molecule type" value="Genomic_DNA"/>
</dbReference>
<dbReference type="Proteomes" id="UP000315226">
    <property type="component" value="Unassembled WGS sequence"/>
</dbReference>
<dbReference type="PIRSF" id="PIRSF000337">
    <property type="entry name" value="NTA_MOA"/>
    <property type="match status" value="1"/>
</dbReference>
<keyword evidence="2 6" id="KW-0288">FMN</keyword>
<evidence type="ECO:0000313" key="9">
    <source>
        <dbReference type="Proteomes" id="UP000315226"/>
    </source>
</evidence>
<reference evidence="8 9" key="1">
    <citation type="submission" date="2019-06" db="EMBL/GenBank/DDBJ databases">
        <title>Whole genome shotgun sequence of Streptomyces gardneri NBRC 12865.</title>
        <authorList>
            <person name="Hosoyama A."/>
            <person name="Uohara A."/>
            <person name="Ohji S."/>
            <person name="Ichikawa N."/>
        </authorList>
    </citation>
    <scope>NUCLEOTIDE SEQUENCE [LARGE SCALE GENOMIC DNA]</scope>
    <source>
        <strain evidence="8 9">NBRC 12865</strain>
    </source>
</reference>
<accession>A0A4Y3RJC0</accession>
<evidence type="ECO:0000256" key="6">
    <source>
        <dbReference type="PIRSR" id="PIRSR000337-1"/>
    </source>
</evidence>
<keyword evidence="4 8" id="KW-0503">Monooxygenase</keyword>
<proteinExistence type="inferred from homology"/>
<protein>
    <submittedName>
        <fullName evidence="8">Nitrilotriacetate monooxygenase component A</fullName>
    </submittedName>
</protein>
<dbReference type="SUPFAM" id="SSF51679">
    <property type="entry name" value="Bacterial luciferase-like"/>
    <property type="match status" value="1"/>
</dbReference>
<evidence type="ECO:0000256" key="3">
    <source>
        <dbReference type="ARBA" id="ARBA00023002"/>
    </source>
</evidence>
<gene>
    <name evidence="8" type="ORF">SGA01_15450</name>
</gene>
<keyword evidence="1 6" id="KW-0285">Flavoprotein</keyword>
<dbReference type="AlphaFoldDB" id="A0A4Y3RJC0"/>
<dbReference type="InterPro" id="IPR036661">
    <property type="entry name" value="Luciferase-like_sf"/>
</dbReference>
<comment type="caution">
    <text evidence="8">The sequence shown here is derived from an EMBL/GenBank/DDBJ whole genome shotgun (WGS) entry which is preliminary data.</text>
</comment>
<comment type="similarity">
    <text evidence="5">Belongs to the NtaA/SnaA/DszA monooxygenase family.</text>
</comment>
<dbReference type="InterPro" id="IPR016215">
    <property type="entry name" value="NTA_MOA"/>
</dbReference>